<evidence type="ECO:0000256" key="1">
    <source>
        <dbReference type="ARBA" id="ARBA00022741"/>
    </source>
</evidence>
<dbReference type="Proteomes" id="UP001055219">
    <property type="component" value="Unassembled WGS sequence"/>
</dbReference>
<dbReference type="RefSeq" id="XP_051360896.1">
    <property type="nucleotide sequence ID" value="XM_051507984.1"/>
</dbReference>
<reference evidence="6" key="1">
    <citation type="journal article" date="2021" name="J Fungi (Basel)">
        <title>Genomic and Metabolomic Analyses of the Marine Fungus Emericellopsis cladophorae: Insights into Saltwater Adaptability Mechanisms and Its Biosynthetic Potential.</title>
        <authorList>
            <person name="Goncalves M.F.M."/>
            <person name="Hilario S."/>
            <person name="Van de Peer Y."/>
            <person name="Esteves A.C."/>
            <person name="Alves A."/>
        </authorList>
    </citation>
    <scope>NUCLEOTIDE SEQUENCE</scope>
    <source>
        <strain evidence="6">MUM 19.33</strain>
    </source>
</reference>
<gene>
    <name evidence="6" type="ORF">J7T54_007516</name>
</gene>
<protein>
    <recommendedName>
        <fullName evidence="5">DNA2/NAM7 helicase-like C-terminal domain-containing protein</fullName>
    </recommendedName>
</protein>
<keyword evidence="7" id="KW-1185">Reference proteome</keyword>
<dbReference type="InterPro" id="IPR027417">
    <property type="entry name" value="P-loop_NTPase"/>
</dbReference>
<dbReference type="Gene3D" id="3.40.50.300">
    <property type="entry name" value="P-loop containing nucleotide triphosphate hydrolases"/>
    <property type="match status" value="2"/>
</dbReference>
<keyword evidence="3" id="KW-0347">Helicase</keyword>
<reference evidence="6" key="2">
    <citation type="submission" date="2022-07" db="EMBL/GenBank/DDBJ databases">
        <authorList>
            <person name="Goncalves M.F.M."/>
            <person name="Hilario S."/>
            <person name="Van De Peer Y."/>
            <person name="Esteves A.C."/>
            <person name="Alves A."/>
        </authorList>
    </citation>
    <scope>NUCLEOTIDE SEQUENCE</scope>
    <source>
        <strain evidence="6">MUM 19.33</strain>
    </source>
</reference>
<feature type="domain" description="DNA2/NAM7 helicase-like C-terminal" evidence="5">
    <location>
        <begin position="399"/>
        <end position="600"/>
    </location>
</feature>
<dbReference type="EMBL" id="JAGIXG020000038">
    <property type="protein sequence ID" value="KAI6780040.1"/>
    <property type="molecule type" value="Genomic_DNA"/>
</dbReference>
<dbReference type="AlphaFoldDB" id="A0A9P9XYH1"/>
<evidence type="ECO:0000256" key="4">
    <source>
        <dbReference type="ARBA" id="ARBA00022840"/>
    </source>
</evidence>
<proteinExistence type="predicted"/>
<dbReference type="InterPro" id="IPR041679">
    <property type="entry name" value="DNA2/NAM7-like_C"/>
</dbReference>
<evidence type="ECO:0000313" key="6">
    <source>
        <dbReference type="EMBL" id="KAI6780040.1"/>
    </source>
</evidence>
<dbReference type="Pfam" id="PF13087">
    <property type="entry name" value="AAA_12"/>
    <property type="match status" value="1"/>
</dbReference>
<keyword evidence="2" id="KW-0378">Hydrolase</keyword>
<organism evidence="6 7">
    <name type="scientific">Emericellopsis cladophorae</name>
    <dbReference type="NCBI Taxonomy" id="2686198"/>
    <lineage>
        <taxon>Eukaryota</taxon>
        <taxon>Fungi</taxon>
        <taxon>Dikarya</taxon>
        <taxon>Ascomycota</taxon>
        <taxon>Pezizomycotina</taxon>
        <taxon>Sordariomycetes</taxon>
        <taxon>Hypocreomycetidae</taxon>
        <taxon>Hypocreales</taxon>
        <taxon>Bionectriaceae</taxon>
        <taxon>Emericellopsis</taxon>
    </lineage>
</organism>
<sequence length="628" mass="71454">MVEKVKRDGKVFGLCGMKSTRIVNPYENSPTMNKRVRNAAALKVDAPRSWEDAEGQVREWEQMSCFTMTDSLDDVTWTESSDLSEPKTQRLTILWDLESPTFEAELGALRYLTKREQEHKETGPTTQSLNTFKMILDFQGAQVTRTNLMPKLLQKFDSFNSDHQRAYSALKGIKNHLFLINGCPGSGKTEWNMIVAAMIQATQRTGSCRPVPRILYIVDINKTVDDAAARYHRLCQEVGVSSLAVRMHGWPSEMRSSTRLNVDKDNNKEKEKGFGDITMKFLVTGDLSRTGKRNTDAVPTLDEAAVVLGLTDIVFTTPVPAAGHFADVFRPEVIFVDEAPHARELTTLITIAYYSPRVWIFTGDVKQTLPFVKGGERHDAARDGLQFNRFAEQLKMSTMARAEQVDALDARLLVNKRAYGNLHLLPSKLFYGEEMISDHAPEDMYPASVWNLKEFLQDLNNEMTQDVSQNRIIARLKMSQQCTQRSSFWNPEHQRWVIELVEKLLNLPGLMSIDCPDRPGTIMIMTPYSAAVRKYDAIVRKWPFEWQKRVQVLTVDKAQGRQADVVVLDMVRTDRPGFMTSEHRLNVAITRARQAEIVVMHPAMAMGRRTALTRLWDCVKAGNRVFEI</sequence>
<accession>A0A9P9XYH1</accession>
<keyword evidence="1" id="KW-0547">Nucleotide-binding</keyword>
<dbReference type="SUPFAM" id="SSF52540">
    <property type="entry name" value="P-loop containing nucleoside triphosphate hydrolases"/>
    <property type="match status" value="1"/>
</dbReference>
<dbReference type="GO" id="GO:0016787">
    <property type="term" value="F:hydrolase activity"/>
    <property type="evidence" value="ECO:0007669"/>
    <property type="project" value="UniProtKB-KW"/>
</dbReference>
<evidence type="ECO:0000256" key="3">
    <source>
        <dbReference type="ARBA" id="ARBA00022806"/>
    </source>
</evidence>
<evidence type="ECO:0000313" key="7">
    <source>
        <dbReference type="Proteomes" id="UP001055219"/>
    </source>
</evidence>
<comment type="caution">
    <text evidence="6">The sequence shown here is derived from an EMBL/GenBank/DDBJ whole genome shotgun (WGS) entry which is preliminary data.</text>
</comment>
<dbReference type="OrthoDB" id="6513042at2759"/>
<evidence type="ECO:0000259" key="5">
    <source>
        <dbReference type="Pfam" id="PF13087"/>
    </source>
</evidence>
<dbReference type="PANTHER" id="PTHR43788:SF8">
    <property type="entry name" value="DNA-BINDING PROTEIN SMUBP-2"/>
    <property type="match status" value="1"/>
</dbReference>
<keyword evidence="4" id="KW-0067">ATP-binding</keyword>
<evidence type="ECO:0000256" key="2">
    <source>
        <dbReference type="ARBA" id="ARBA00022801"/>
    </source>
</evidence>
<dbReference type="PANTHER" id="PTHR43788">
    <property type="entry name" value="DNA2/NAM7 HELICASE FAMILY MEMBER"/>
    <property type="match status" value="1"/>
</dbReference>
<dbReference type="CDD" id="cd18808">
    <property type="entry name" value="SF1_C_Upf1"/>
    <property type="match status" value="1"/>
</dbReference>
<name>A0A9P9XYH1_9HYPO</name>
<dbReference type="GO" id="GO:0043139">
    <property type="term" value="F:5'-3' DNA helicase activity"/>
    <property type="evidence" value="ECO:0007669"/>
    <property type="project" value="TreeGrafter"/>
</dbReference>
<dbReference type="InterPro" id="IPR047187">
    <property type="entry name" value="SF1_C_Upf1"/>
</dbReference>
<dbReference type="InterPro" id="IPR050534">
    <property type="entry name" value="Coronavir_polyprotein_1ab"/>
</dbReference>
<dbReference type="GeneID" id="75833990"/>
<dbReference type="GO" id="GO:0005524">
    <property type="term" value="F:ATP binding"/>
    <property type="evidence" value="ECO:0007669"/>
    <property type="project" value="UniProtKB-KW"/>
</dbReference>